<accession>A0A8T0SGN2</accession>
<evidence type="ECO:0000313" key="2">
    <source>
        <dbReference type="Proteomes" id="UP000823388"/>
    </source>
</evidence>
<sequence>MRFAGNTSRVSRCPALQILYKYSSPQTDRNSDATPCLLLQSPRTHHARSSFVVFSRVWQGSTSSSGRSLPNGANRTGSTCAKGFITLRGREGRVVLLSSTRPPSNCTCICLPESLPAGCCDCEPTYIC</sequence>
<evidence type="ECO:0000313" key="1">
    <source>
        <dbReference type="EMBL" id="KAG2597540.1"/>
    </source>
</evidence>
<protein>
    <submittedName>
        <fullName evidence="1">Uncharacterized protein</fullName>
    </submittedName>
</protein>
<dbReference type="EMBL" id="CM029045">
    <property type="protein sequence ID" value="KAG2597540.1"/>
    <property type="molecule type" value="Genomic_DNA"/>
</dbReference>
<dbReference type="Proteomes" id="UP000823388">
    <property type="component" value="Chromosome 5K"/>
</dbReference>
<gene>
    <name evidence="1" type="ORF">PVAP13_5KG374600</name>
</gene>
<organism evidence="1 2">
    <name type="scientific">Panicum virgatum</name>
    <name type="common">Blackwell switchgrass</name>
    <dbReference type="NCBI Taxonomy" id="38727"/>
    <lineage>
        <taxon>Eukaryota</taxon>
        <taxon>Viridiplantae</taxon>
        <taxon>Streptophyta</taxon>
        <taxon>Embryophyta</taxon>
        <taxon>Tracheophyta</taxon>
        <taxon>Spermatophyta</taxon>
        <taxon>Magnoliopsida</taxon>
        <taxon>Liliopsida</taxon>
        <taxon>Poales</taxon>
        <taxon>Poaceae</taxon>
        <taxon>PACMAD clade</taxon>
        <taxon>Panicoideae</taxon>
        <taxon>Panicodae</taxon>
        <taxon>Paniceae</taxon>
        <taxon>Panicinae</taxon>
        <taxon>Panicum</taxon>
        <taxon>Panicum sect. Hiantes</taxon>
    </lineage>
</organism>
<keyword evidence="2" id="KW-1185">Reference proteome</keyword>
<dbReference type="AlphaFoldDB" id="A0A8T0SGN2"/>
<name>A0A8T0SGN2_PANVG</name>
<proteinExistence type="predicted"/>
<reference evidence="1" key="1">
    <citation type="submission" date="2020-05" db="EMBL/GenBank/DDBJ databases">
        <title>WGS assembly of Panicum virgatum.</title>
        <authorList>
            <person name="Lovell J.T."/>
            <person name="Jenkins J."/>
            <person name="Shu S."/>
            <person name="Juenger T.E."/>
            <person name="Schmutz J."/>
        </authorList>
    </citation>
    <scope>NUCLEOTIDE SEQUENCE</scope>
    <source>
        <strain evidence="1">AP13</strain>
    </source>
</reference>
<comment type="caution">
    <text evidence="1">The sequence shown here is derived from an EMBL/GenBank/DDBJ whole genome shotgun (WGS) entry which is preliminary data.</text>
</comment>